<dbReference type="AlphaFoldDB" id="A0A0H5QXA6"/>
<dbReference type="EMBL" id="HACM01005915">
    <property type="protein sequence ID" value="CRZ06357.1"/>
    <property type="molecule type" value="Transcribed_RNA"/>
</dbReference>
<dbReference type="Pfam" id="PF17863">
    <property type="entry name" value="AAA_lid_2"/>
    <property type="match status" value="1"/>
</dbReference>
<evidence type="ECO:0000313" key="6">
    <source>
        <dbReference type="EMBL" id="CRZ06357.1"/>
    </source>
</evidence>
<dbReference type="GO" id="GO:0005524">
    <property type="term" value="F:ATP binding"/>
    <property type="evidence" value="ECO:0007669"/>
    <property type="project" value="InterPro"/>
</dbReference>
<comment type="pathway">
    <text evidence="2">Porphyrin-containing compound metabolism.</text>
</comment>
<dbReference type="EMBL" id="HACM01005914">
    <property type="protein sequence ID" value="CRZ06356.1"/>
    <property type="molecule type" value="Transcribed_RNA"/>
</dbReference>
<feature type="region of interest" description="Disordered" evidence="3">
    <location>
        <begin position="1"/>
        <end position="41"/>
    </location>
</feature>
<evidence type="ECO:0000259" key="4">
    <source>
        <dbReference type="Pfam" id="PF07726"/>
    </source>
</evidence>
<dbReference type="EMBL" id="HACM01005917">
    <property type="protein sequence ID" value="CRZ06359.1"/>
    <property type="molecule type" value="Transcribed_RNA"/>
</dbReference>
<feature type="domain" description="ATPase AAA-3" evidence="4">
    <location>
        <begin position="132"/>
        <end position="187"/>
    </location>
</feature>
<dbReference type="EMBL" id="HACM01005918">
    <property type="protein sequence ID" value="CRZ06360.1"/>
    <property type="molecule type" value="Transcribed_RNA"/>
</dbReference>
<dbReference type="EC" id="6.6.1.1" evidence="1"/>
<dbReference type="InterPro" id="IPR041628">
    <property type="entry name" value="ChlI/MoxR_AAA_lid"/>
</dbReference>
<dbReference type="Gene3D" id="1.10.8.80">
    <property type="entry name" value="Magnesium chelatase subunit I, C-Terminal domain"/>
    <property type="match status" value="1"/>
</dbReference>
<dbReference type="GO" id="GO:0016887">
    <property type="term" value="F:ATP hydrolysis activity"/>
    <property type="evidence" value="ECO:0007669"/>
    <property type="project" value="InterPro"/>
</dbReference>
<evidence type="ECO:0000259" key="5">
    <source>
        <dbReference type="Pfam" id="PF17863"/>
    </source>
</evidence>
<protein>
    <recommendedName>
        <fullName evidence="1">magnesium chelatase</fullName>
        <ecNumber evidence="1">6.6.1.1</ecNumber>
    </recommendedName>
</protein>
<proteinExistence type="predicted"/>
<accession>A0A0H5QXA6</accession>
<organism evidence="6">
    <name type="scientific">Spongospora subterranea</name>
    <dbReference type="NCBI Taxonomy" id="70186"/>
    <lineage>
        <taxon>Eukaryota</taxon>
        <taxon>Sar</taxon>
        <taxon>Rhizaria</taxon>
        <taxon>Endomyxa</taxon>
        <taxon>Phytomyxea</taxon>
        <taxon>Plasmodiophorida</taxon>
        <taxon>Plasmodiophoridae</taxon>
        <taxon>Spongospora</taxon>
    </lineage>
</organism>
<name>A0A0H5QXA6_9EUKA</name>
<dbReference type="PANTHER" id="PTHR11603:SF132">
    <property type="entry name" value="C2H2-TYPE DOMAIN-CONTAINING PROTEIN"/>
    <property type="match status" value="1"/>
</dbReference>
<sequence length="347" mass="39216">MQRRLNSEAPASPRRLGKEPHGLRWASHRRPSYGEPSPQQQSTESLANFWLSPPGSAILKQFSIPFVHALLSSLIGSQNHLLVRFPNNIKHDFRKPAPLLAETVRTVFYPCSYLKFSDKTNPEELITPQKNCLEGPIFSSLFICEDLHLAPNKTRALVLEAMRMKVICVKKGHRKDLAPDFTVIATYTDGAGFNPALSFCRDLRDRFTLELVLDVHHFKSVESSLNIPSPITKDFDRLFTNHVRLLRTVDTSHIYVSNSLQQYIRDIIICVRNHPDVGIGPSPKGSSAILHACRIRTLLFGFSYARPIDIDTVAPSCLCHRIDLRSEVAEDSRSILHGVILRLMPPR</sequence>
<dbReference type="InterPro" id="IPR052041">
    <property type="entry name" value="Nucleic_acid_metab_PIN/TRAM"/>
</dbReference>
<dbReference type="InterPro" id="IPR011703">
    <property type="entry name" value="ATPase_AAA-3"/>
</dbReference>
<evidence type="ECO:0000256" key="2">
    <source>
        <dbReference type="ARBA" id="ARBA00023444"/>
    </source>
</evidence>
<dbReference type="GO" id="GO:0016851">
    <property type="term" value="F:magnesium chelatase activity"/>
    <property type="evidence" value="ECO:0007669"/>
    <property type="project" value="UniProtKB-EC"/>
</dbReference>
<evidence type="ECO:0000256" key="3">
    <source>
        <dbReference type="SAM" id="MobiDB-lite"/>
    </source>
</evidence>
<feature type="domain" description="ChlI/MoxR AAA lid" evidence="5">
    <location>
        <begin position="272"/>
        <end position="330"/>
    </location>
</feature>
<dbReference type="Pfam" id="PF07726">
    <property type="entry name" value="AAA_3"/>
    <property type="match status" value="1"/>
</dbReference>
<reference evidence="6" key="1">
    <citation type="submission" date="2015-04" db="EMBL/GenBank/DDBJ databases">
        <title>The genome sequence of the plant pathogenic Rhizarian Plasmodiophora brassicae reveals insights in its biotrophic life cycle and the origin of chitin synthesis.</title>
        <authorList>
            <person name="Schwelm A."/>
            <person name="Fogelqvist J."/>
            <person name="Knaust A."/>
            <person name="Julke S."/>
            <person name="Lilja T."/>
            <person name="Dhandapani V."/>
            <person name="Bonilla-Rosso G."/>
            <person name="Karlsson M."/>
            <person name="Shevchenko A."/>
            <person name="Choi S.R."/>
            <person name="Kim H.G."/>
            <person name="Park J.Y."/>
            <person name="Lim Y.P."/>
            <person name="Ludwig-Muller J."/>
            <person name="Dixelius C."/>
        </authorList>
    </citation>
    <scope>NUCLEOTIDE SEQUENCE</scope>
    <source>
        <tissue evidence="6">Potato root galls</tissue>
    </source>
</reference>
<evidence type="ECO:0000256" key="1">
    <source>
        <dbReference type="ARBA" id="ARBA00012825"/>
    </source>
</evidence>
<dbReference type="PANTHER" id="PTHR11603">
    <property type="entry name" value="AAA FAMILY ATPASE"/>
    <property type="match status" value="1"/>
</dbReference>